<sequence>MPAMNPYSCRPVRLARNEGTSCQNILFLAFSNGTIPSPNFINRRRRNRPMRGDYGPPFYANLPNQLQLRTFL</sequence>
<dbReference type="Proteomes" id="UP001054945">
    <property type="component" value="Unassembled WGS sequence"/>
</dbReference>
<dbReference type="EMBL" id="BPLR01003822">
    <property type="protein sequence ID" value="GIX89061.1"/>
    <property type="molecule type" value="Genomic_DNA"/>
</dbReference>
<name>A0AAV4NYN3_CAEEX</name>
<organism evidence="1 2">
    <name type="scientific">Caerostris extrusa</name>
    <name type="common">Bark spider</name>
    <name type="synonym">Caerostris bankana</name>
    <dbReference type="NCBI Taxonomy" id="172846"/>
    <lineage>
        <taxon>Eukaryota</taxon>
        <taxon>Metazoa</taxon>
        <taxon>Ecdysozoa</taxon>
        <taxon>Arthropoda</taxon>
        <taxon>Chelicerata</taxon>
        <taxon>Arachnida</taxon>
        <taxon>Araneae</taxon>
        <taxon>Araneomorphae</taxon>
        <taxon>Entelegynae</taxon>
        <taxon>Araneoidea</taxon>
        <taxon>Araneidae</taxon>
        <taxon>Caerostris</taxon>
    </lineage>
</organism>
<proteinExistence type="predicted"/>
<evidence type="ECO:0000313" key="2">
    <source>
        <dbReference type="Proteomes" id="UP001054945"/>
    </source>
</evidence>
<accession>A0AAV4NYN3</accession>
<protein>
    <submittedName>
        <fullName evidence="1">Uncharacterized protein</fullName>
    </submittedName>
</protein>
<dbReference type="AlphaFoldDB" id="A0AAV4NYN3"/>
<keyword evidence="2" id="KW-1185">Reference proteome</keyword>
<gene>
    <name evidence="1" type="ORF">CEXT_15251</name>
</gene>
<reference evidence="1 2" key="1">
    <citation type="submission" date="2021-06" db="EMBL/GenBank/DDBJ databases">
        <title>Caerostris extrusa draft genome.</title>
        <authorList>
            <person name="Kono N."/>
            <person name="Arakawa K."/>
        </authorList>
    </citation>
    <scope>NUCLEOTIDE SEQUENCE [LARGE SCALE GENOMIC DNA]</scope>
</reference>
<evidence type="ECO:0000313" key="1">
    <source>
        <dbReference type="EMBL" id="GIX89061.1"/>
    </source>
</evidence>
<comment type="caution">
    <text evidence="1">The sequence shown here is derived from an EMBL/GenBank/DDBJ whole genome shotgun (WGS) entry which is preliminary data.</text>
</comment>